<feature type="domain" description="Prohead serine protease" evidence="5">
    <location>
        <begin position="49"/>
        <end position="155"/>
    </location>
</feature>
<evidence type="ECO:0000256" key="4">
    <source>
        <dbReference type="ARBA" id="ARBA00022801"/>
    </source>
</evidence>
<keyword evidence="4" id="KW-0378">Hydrolase</keyword>
<organism evidence="7 8">
    <name type="scientific">Candidimonas humi</name>
    <dbReference type="NCBI Taxonomy" id="683355"/>
    <lineage>
        <taxon>Bacteria</taxon>
        <taxon>Pseudomonadati</taxon>
        <taxon>Pseudomonadota</taxon>
        <taxon>Betaproteobacteria</taxon>
        <taxon>Burkholderiales</taxon>
        <taxon>Alcaligenaceae</taxon>
        <taxon>Candidimonas</taxon>
    </lineage>
</organism>
<dbReference type="InterPro" id="IPR054612">
    <property type="entry name" value="Phage_capsid-like_C"/>
</dbReference>
<dbReference type="Pfam" id="PF04586">
    <property type="entry name" value="Peptidase_S78"/>
    <property type="match status" value="1"/>
</dbReference>
<keyword evidence="8" id="KW-1185">Reference proteome</keyword>
<reference evidence="8" key="1">
    <citation type="journal article" date="2019" name="Int. J. Syst. Evol. Microbiol.">
        <title>The Global Catalogue of Microorganisms (GCM) 10K type strain sequencing project: providing services to taxonomists for standard genome sequencing and annotation.</title>
        <authorList>
            <consortium name="The Broad Institute Genomics Platform"/>
            <consortium name="The Broad Institute Genome Sequencing Center for Infectious Disease"/>
            <person name="Wu L."/>
            <person name="Ma J."/>
        </authorList>
    </citation>
    <scope>NUCLEOTIDE SEQUENCE [LARGE SCALE GENOMIC DNA]</scope>
    <source>
        <strain evidence="8">LMG 24813</strain>
    </source>
</reference>
<comment type="caution">
    <text evidence="7">The sequence shown here is derived from an EMBL/GenBank/DDBJ whole genome shotgun (WGS) entry which is preliminary data.</text>
</comment>
<dbReference type="NCBIfam" id="TIGR01554">
    <property type="entry name" value="major_cap_HK97"/>
    <property type="match status" value="1"/>
</dbReference>
<gene>
    <name evidence="7" type="ORF">ACFOY1_06705</name>
</gene>
<evidence type="ECO:0000313" key="7">
    <source>
        <dbReference type="EMBL" id="MFC4200636.1"/>
    </source>
</evidence>
<name>A0ABV8NUQ3_9BURK</name>
<protein>
    <submittedName>
        <fullName evidence="7">Phage major capsid protein</fullName>
    </submittedName>
</protein>
<accession>A0ABV8NUQ3</accession>
<feature type="domain" description="Phage capsid-like C-terminal" evidence="6">
    <location>
        <begin position="396"/>
        <end position="637"/>
    </location>
</feature>
<dbReference type="EMBL" id="JBHSBV010000002">
    <property type="protein sequence ID" value="MFC4200636.1"/>
    <property type="molecule type" value="Genomic_DNA"/>
</dbReference>
<keyword evidence="3" id="KW-0645">Protease</keyword>
<dbReference type="RefSeq" id="WP_217964126.1">
    <property type="nucleotide sequence ID" value="NZ_JAHTBN010000003.1"/>
</dbReference>
<sequence>MNRAYSILEIKAAEDGGEKRTFQGIATTPTADRSGDIVEPKGAVFKLPIPFLWQHDSGDPIGWITSATVTDKGIEVEGEIAQVEEEGPLKERLDMAWQMLKAKLVRGLSIGFRPLESARIGESWSYRFLSWEWLELSGVTIPANLEATITSIKSIDDALLAATGQSKPGVVRLFSPGASGTKSALTKSVSLIPAKENDMNLQDQIKRLTDMRTQKATELSAIQEKAATEGRTKDASEREAFEGLKAEIAQIDEELEDLKSLEALNVAKATPAVGNTPAGAAESRGALATGGAPYIQVKRDAEEKFKGQNYTRMVIAKAIARLNDCSPVAVAMQRWGKSNPTLVEVVKAAVTGGGSDSGEWGAELVQANTQYMGDFIEYLYSQTVYDKLPLRQIPANVLIKGQDGAATGYWVGESKPIPASTVDFANVTLGPLKVAALAVVSNELLRDSTPAAEMLVRDALVQASAQRVDQTFLSTAAKSEGVSPAGILNGLTAITSNGTDGAGVRADVKALYAPFITAKNATGLQFVTSPSLAKAIQLMVNALGQTEFQGITATGGTLLGDPTVTGDNVGSDQLILLKPSDIYRIGDYGIEVSISREAAIEQDTSPTGATDTPVGMTATNMTSMFQSESTAIKVVRPINFAKRRASAVAYVSGADYGAAAAADSSSGA</sequence>
<dbReference type="InterPro" id="IPR054613">
    <property type="entry name" value="Peptidase_S78_dom"/>
</dbReference>
<dbReference type="Proteomes" id="UP001595848">
    <property type="component" value="Unassembled WGS sequence"/>
</dbReference>
<evidence type="ECO:0000313" key="8">
    <source>
        <dbReference type="Proteomes" id="UP001595848"/>
    </source>
</evidence>
<evidence type="ECO:0000256" key="3">
    <source>
        <dbReference type="ARBA" id="ARBA00022670"/>
    </source>
</evidence>
<proteinExistence type="predicted"/>
<keyword evidence="2" id="KW-1188">Viral release from host cell</keyword>
<evidence type="ECO:0000256" key="2">
    <source>
        <dbReference type="ARBA" id="ARBA00022612"/>
    </source>
</evidence>
<evidence type="ECO:0000259" key="6">
    <source>
        <dbReference type="Pfam" id="PF05065"/>
    </source>
</evidence>
<dbReference type="InterPro" id="IPR024455">
    <property type="entry name" value="Phage_capsid"/>
</dbReference>
<evidence type="ECO:0000256" key="1">
    <source>
        <dbReference type="ARBA" id="ARBA00004328"/>
    </source>
</evidence>
<dbReference type="Pfam" id="PF05065">
    <property type="entry name" value="Phage_capsid"/>
    <property type="match status" value="1"/>
</dbReference>
<comment type="subcellular location">
    <subcellularLocation>
        <location evidence="1">Virion</location>
    </subcellularLocation>
</comment>
<evidence type="ECO:0000259" key="5">
    <source>
        <dbReference type="Pfam" id="PF04586"/>
    </source>
</evidence>